<gene>
    <name evidence="2" type="ORF">B4N89_42785</name>
</gene>
<feature type="compositionally biased region" description="Basic residues" evidence="1">
    <location>
        <begin position="302"/>
        <end position="313"/>
    </location>
</feature>
<sequence length="331" mass="35246">MARASYSEEQVTVTHHGDRLNGEPVTIAASTTRIASWLEDIATVDRIHHYLDAQLRNRTTDPGARSLRAMRLHNDEAQASILAAVRAGVTGDTGGGVPDATDAALEREVSEHASRWTHALARLIEHPGWFEHLCDALIATHRVVRVGPAKPCGRCGNDGERVVYTSLYPGVMDRVTVSCDPCGRTAHNPYGEPGPEVDVRLVARAGSAVLEVATLADPRAVAPTAMHLRFAPGDVEGGPVKPLPGKHFRLEPGGRSTTTMELPDAVGVGARLQVMCVSGFQVSTRSFALPGPAAIPRPRATMSRRRDARKVTAKRGTATTDSAVASVSSKA</sequence>
<protein>
    <submittedName>
        <fullName evidence="2">Uncharacterized protein</fullName>
    </submittedName>
</protein>
<accession>A0A1T3NKR8</accession>
<keyword evidence="3" id="KW-1185">Reference proteome</keyword>
<dbReference type="EMBL" id="MWQN01000004">
    <property type="protein sequence ID" value="OPC77265.1"/>
    <property type="molecule type" value="Genomic_DNA"/>
</dbReference>
<evidence type="ECO:0000313" key="2">
    <source>
        <dbReference type="EMBL" id="OPC77265.1"/>
    </source>
</evidence>
<feature type="region of interest" description="Disordered" evidence="1">
    <location>
        <begin position="291"/>
        <end position="331"/>
    </location>
</feature>
<proteinExistence type="predicted"/>
<evidence type="ECO:0000256" key="1">
    <source>
        <dbReference type="SAM" id="MobiDB-lite"/>
    </source>
</evidence>
<feature type="compositionally biased region" description="Low complexity" evidence="1">
    <location>
        <begin position="317"/>
        <end position="331"/>
    </location>
</feature>
<dbReference type="AlphaFoldDB" id="A0A1T3NKR8"/>
<dbReference type="Proteomes" id="UP000190037">
    <property type="component" value="Unassembled WGS sequence"/>
</dbReference>
<comment type="caution">
    <text evidence="2">The sequence shown here is derived from an EMBL/GenBank/DDBJ whole genome shotgun (WGS) entry which is preliminary data.</text>
</comment>
<reference evidence="2 3" key="1">
    <citation type="submission" date="2017-03" db="EMBL/GenBank/DDBJ databases">
        <title>Draft genome sequence of Streptomyces scabrisporus NF3, endophyte isolated from Amphipterygium adstringens.</title>
        <authorList>
            <person name="Vazquez M."/>
            <person name="Ceapa C.D."/>
            <person name="Rodriguez Luna D."/>
            <person name="Sanchez Esquivel S."/>
        </authorList>
    </citation>
    <scope>NUCLEOTIDE SEQUENCE [LARGE SCALE GENOMIC DNA]</scope>
    <source>
        <strain evidence="2 3">NF3</strain>
    </source>
</reference>
<feature type="region of interest" description="Disordered" evidence="1">
    <location>
        <begin position="1"/>
        <end position="21"/>
    </location>
</feature>
<name>A0A1T3NKR8_9ACTN</name>
<organism evidence="2 3">
    <name type="scientific">Embleya scabrispora</name>
    <dbReference type="NCBI Taxonomy" id="159449"/>
    <lineage>
        <taxon>Bacteria</taxon>
        <taxon>Bacillati</taxon>
        <taxon>Actinomycetota</taxon>
        <taxon>Actinomycetes</taxon>
        <taxon>Kitasatosporales</taxon>
        <taxon>Streptomycetaceae</taxon>
        <taxon>Embleya</taxon>
    </lineage>
</organism>
<evidence type="ECO:0000313" key="3">
    <source>
        <dbReference type="Proteomes" id="UP000190037"/>
    </source>
</evidence>